<organism evidence="2 3">
    <name type="scientific">Prorocentrum cordatum</name>
    <dbReference type="NCBI Taxonomy" id="2364126"/>
    <lineage>
        <taxon>Eukaryota</taxon>
        <taxon>Sar</taxon>
        <taxon>Alveolata</taxon>
        <taxon>Dinophyceae</taxon>
        <taxon>Prorocentrales</taxon>
        <taxon>Prorocentraceae</taxon>
        <taxon>Prorocentrum</taxon>
    </lineage>
</organism>
<gene>
    <name evidence="2" type="ORF">PCOR1329_LOCUS23716</name>
</gene>
<accession>A0ABN9RTZ0</accession>
<sequence>EIRPPFEHNYEQDTYGLLNDGSADWCRLGTLYGDESGSRSGSPRGAGQAESDVEDT</sequence>
<feature type="non-terminal residue" evidence="2">
    <location>
        <position position="56"/>
    </location>
</feature>
<name>A0ABN9RTZ0_9DINO</name>
<feature type="region of interest" description="Disordered" evidence="1">
    <location>
        <begin position="31"/>
        <end position="56"/>
    </location>
</feature>
<reference evidence="2" key="1">
    <citation type="submission" date="2023-10" db="EMBL/GenBank/DDBJ databases">
        <authorList>
            <person name="Chen Y."/>
            <person name="Shah S."/>
            <person name="Dougan E. K."/>
            <person name="Thang M."/>
            <person name="Chan C."/>
        </authorList>
    </citation>
    <scope>NUCLEOTIDE SEQUENCE [LARGE SCALE GENOMIC DNA]</scope>
</reference>
<evidence type="ECO:0000313" key="3">
    <source>
        <dbReference type="Proteomes" id="UP001189429"/>
    </source>
</evidence>
<feature type="compositionally biased region" description="Low complexity" evidence="1">
    <location>
        <begin position="38"/>
        <end position="47"/>
    </location>
</feature>
<feature type="non-terminal residue" evidence="2">
    <location>
        <position position="1"/>
    </location>
</feature>
<proteinExistence type="predicted"/>
<dbReference type="Proteomes" id="UP001189429">
    <property type="component" value="Unassembled WGS sequence"/>
</dbReference>
<evidence type="ECO:0000256" key="1">
    <source>
        <dbReference type="SAM" id="MobiDB-lite"/>
    </source>
</evidence>
<protein>
    <submittedName>
        <fullName evidence="2">Uncharacterized protein</fullName>
    </submittedName>
</protein>
<dbReference type="EMBL" id="CAUYUJ010008070">
    <property type="protein sequence ID" value="CAK0822790.1"/>
    <property type="molecule type" value="Genomic_DNA"/>
</dbReference>
<evidence type="ECO:0000313" key="2">
    <source>
        <dbReference type="EMBL" id="CAK0822790.1"/>
    </source>
</evidence>
<comment type="caution">
    <text evidence="2">The sequence shown here is derived from an EMBL/GenBank/DDBJ whole genome shotgun (WGS) entry which is preliminary data.</text>
</comment>
<keyword evidence="3" id="KW-1185">Reference proteome</keyword>